<proteinExistence type="predicted"/>
<dbReference type="AlphaFoldDB" id="H6L0B6"/>
<evidence type="ECO:0000313" key="1">
    <source>
        <dbReference type="EMBL" id="AFC26280.1"/>
    </source>
</evidence>
<name>H6L0B6_SAPGL</name>
<dbReference type="EMBL" id="CP002831">
    <property type="protein sequence ID" value="AFC26280.1"/>
    <property type="molecule type" value="Genomic_DNA"/>
</dbReference>
<evidence type="ECO:0000313" key="2">
    <source>
        <dbReference type="Proteomes" id="UP000007519"/>
    </source>
</evidence>
<gene>
    <name evidence="1" type="ordered locus">SGRA_3556</name>
</gene>
<dbReference type="STRING" id="984262.SGRA_3556"/>
<reference evidence="1 2" key="1">
    <citation type="journal article" date="2012" name="Stand. Genomic Sci.">
        <title>Complete genome sequencing and analysis of Saprospira grandis str. Lewin, a predatory marine bacterium.</title>
        <authorList>
            <person name="Saw J.H."/>
            <person name="Yuryev A."/>
            <person name="Kanbe M."/>
            <person name="Hou S."/>
            <person name="Young A.G."/>
            <person name="Aizawa S."/>
            <person name="Alam M."/>
        </authorList>
    </citation>
    <scope>NUCLEOTIDE SEQUENCE [LARGE SCALE GENOMIC DNA]</scope>
    <source>
        <strain evidence="1 2">Lewin</strain>
    </source>
</reference>
<accession>H6L0B6</accession>
<dbReference type="KEGG" id="sgn:SGRA_3556"/>
<protein>
    <submittedName>
        <fullName evidence="1">Uncharacterized protein</fullName>
    </submittedName>
</protein>
<dbReference type="HOGENOM" id="CLU_3375918_0_0_10"/>
<organism evidence="1 2">
    <name type="scientific">Saprospira grandis (strain Lewin)</name>
    <dbReference type="NCBI Taxonomy" id="984262"/>
    <lineage>
        <taxon>Bacteria</taxon>
        <taxon>Pseudomonadati</taxon>
        <taxon>Bacteroidota</taxon>
        <taxon>Saprospiria</taxon>
        <taxon>Saprospirales</taxon>
        <taxon>Saprospiraceae</taxon>
        <taxon>Saprospira</taxon>
    </lineage>
</organism>
<keyword evidence="2" id="KW-1185">Reference proteome</keyword>
<sequence length="34" mass="3989">MDFASFASNFFHGLFCILPLAKIFDYEPENALYR</sequence>
<dbReference type="Proteomes" id="UP000007519">
    <property type="component" value="Chromosome"/>
</dbReference>